<dbReference type="InterPro" id="IPR001453">
    <property type="entry name" value="MoaB/Mog_dom"/>
</dbReference>
<dbReference type="SUPFAM" id="SSF53218">
    <property type="entry name" value="Molybdenum cofactor biosynthesis proteins"/>
    <property type="match status" value="1"/>
</dbReference>
<name>A0A4R3NGX1_9BACI</name>
<proteinExistence type="inferred from homology"/>
<accession>A0A4R3NGX1</accession>
<dbReference type="Gene3D" id="3.40.980.10">
    <property type="entry name" value="MoaB/Mog-like domain"/>
    <property type="match status" value="1"/>
</dbReference>
<dbReference type="InterPro" id="IPR041424">
    <property type="entry name" value="CinA_KH"/>
</dbReference>
<dbReference type="NCBIfam" id="TIGR00200">
    <property type="entry name" value="cinA_nterm"/>
    <property type="match status" value="1"/>
</dbReference>
<dbReference type="EMBL" id="SMAN01000001">
    <property type="protein sequence ID" value="TCT26698.1"/>
    <property type="molecule type" value="Genomic_DNA"/>
</dbReference>
<dbReference type="HAMAP" id="MF_00226_B">
    <property type="entry name" value="CinA_B"/>
    <property type="match status" value="1"/>
</dbReference>
<sequence length="415" mass="45914">MRHLRAEIIAVGTELLLGQILNTNARWISRKLADLGIDVYYHHTVGDNLKRLKHVMNLAKERSNLIVVTGGLGPTDDDLTKEAASAVIPSELYEHEPSLRHIRDFFKNNHIPMTENNRKQALVFKDAVVFPNQEGMAPGMFVESEQAAWIFLPGVPGEMKHLMTDHVIPFLQKHYHVKDYIVSRILRFIGIGEATLENELTDLIKNQTNPTIAPLANEGEVTLRLTAKAHSKKECDTLISRVEKKVMERVGAYLYGTDDDTIEETVFQLLKSQGLTIASAESLTGGRFIESLVSLPGASSVVAGSVVSYGTEIKKEVLLVSDKIIDEFGTVSAECAGEMAKQIQQIMKTDIGISFTGNAGPNPSEGKPVGTVFIGIKIGDQPVQVKELHLFGSRSQIRARTVKKGYEMLFKKLKK</sequence>
<protein>
    <recommendedName>
        <fullName evidence="1">Putative competence-damage inducible protein</fullName>
    </recommendedName>
</protein>
<dbReference type="Pfam" id="PF02464">
    <property type="entry name" value="CinA"/>
    <property type="match status" value="1"/>
</dbReference>
<evidence type="ECO:0000313" key="3">
    <source>
        <dbReference type="EMBL" id="TCT26698.1"/>
    </source>
</evidence>
<dbReference type="Gene3D" id="3.30.70.2860">
    <property type="match status" value="1"/>
</dbReference>
<dbReference type="Proteomes" id="UP000294650">
    <property type="component" value="Unassembled WGS sequence"/>
</dbReference>
<comment type="caution">
    <text evidence="3">The sequence shown here is derived from an EMBL/GenBank/DDBJ whole genome shotgun (WGS) entry which is preliminary data.</text>
</comment>
<organism evidence="3 4">
    <name type="scientific">Melghiribacillus thermohalophilus</name>
    <dbReference type="NCBI Taxonomy" id="1324956"/>
    <lineage>
        <taxon>Bacteria</taxon>
        <taxon>Bacillati</taxon>
        <taxon>Bacillota</taxon>
        <taxon>Bacilli</taxon>
        <taxon>Bacillales</taxon>
        <taxon>Bacillaceae</taxon>
        <taxon>Melghiribacillus</taxon>
    </lineage>
</organism>
<dbReference type="InterPro" id="IPR036425">
    <property type="entry name" value="MoaB/Mog-like_dom_sf"/>
</dbReference>
<keyword evidence="4" id="KW-1185">Reference proteome</keyword>
<dbReference type="Pfam" id="PF00994">
    <property type="entry name" value="MoCF_biosynth"/>
    <property type="match status" value="1"/>
</dbReference>
<dbReference type="InterPro" id="IPR008135">
    <property type="entry name" value="Competence-induced_CinA"/>
</dbReference>
<dbReference type="InterPro" id="IPR036653">
    <property type="entry name" value="CinA-like_C"/>
</dbReference>
<reference evidence="3 4" key="1">
    <citation type="submission" date="2019-03" db="EMBL/GenBank/DDBJ databases">
        <title>Genomic Encyclopedia of Type Strains, Phase IV (KMG-IV): sequencing the most valuable type-strain genomes for metagenomic binning, comparative biology and taxonomic classification.</title>
        <authorList>
            <person name="Goeker M."/>
        </authorList>
    </citation>
    <scope>NUCLEOTIDE SEQUENCE [LARGE SCALE GENOMIC DNA]</scope>
    <source>
        <strain evidence="3 4">DSM 25894</strain>
    </source>
</reference>
<gene>
    <name evidence="1" type="primary">cinA</name>
    <name evidence="3" type="ORF">EDD68_10151</name>
</gene>
<dbReference type="NCBIfam" id="TIGR00177">
    <property type="entry name" value="molyb_syn"/>
    <property type="match status" value="1"/>
</dbReference>
<evidence type="ECO:0000256" key="1">
    <source>
        <dbReference type="HAMAP-Rule" id="MF_00226"/>
    </source>
</evidence>
<feature type="domain" description="MoaB/Mog" evidence="2">
    <location>
        <begin position="7"/>
        <end position="173"/>
    </location>
</feature>
<dbReference type="PIRSF" id="PIRSF006728">
    <property type="entry name" value="CinA"/>
    <property type="match status" value="1"/>
</dbReference>
<evidence type="ECO:0000313" key="4">
    <source>
        <dbReference type="Proteomes" id="UP000294650"/>
    </source>
</evidence>
<dbReference type="AlphaFoldDB" id="A0A4R3NGX1"/>
<dbReference type="PANTHER" id="PTHR13939:SF0">
    <property type="entry name" value="NMN AMIDOHYDROLASE-LIKE PROTEIN YFAY"/>
    <property type="match status" value="1"/>
</dbReference>
<dbReference type="NCBIfam" id="NF001813">
    <property type="entry name" value="PRK00549.1"/>
    <property type="match status" value="1"/>
</dbReference>
<dbReference type="SMART" id="SM00852">
    <property type="entry name" value="MoCF_biosynth"/>
    <property type="match status" value="1"/>
</dbReference>
<dbReference type="RefSeq" id="WP_279388223.1">
    <property type="nucleotide sequence ID" value="NZ_SMAN01000001.1"/>
</dbReference>
<comment type="similarity">
    <text evidence="1">Belongs to the CinA family.</text>
</comment>
<dbReference type="Pfam" id="PF18146">
    <property type="entry name" value="CinA_KH"/>
    <property type="match status" value="1"/>
</dbReference>
<dbReference type="InterPro" id="IPR050101">
    <property type="entry name" value="CinA"/>
</dbReference>
<dbReference type="PANTHER" id="PTHR13939">
    <property type="entry name" value="NICOTINAMIDE-NUCLEOTIDE AMIDOHYDROLASE PNCC"/>
    <property type="match status" value="1"/>
</dbReference>
<evidence type="ECO:0000259" key="2">
    <source>
        <dbReference type="SMART" id="SM00852"/>
    </source>
</evidence>
<dbReference type="SUPFAM" id="SSF142433">
    <property type="entry name" value="CinA-like"/>
    <property type="match status" value="1"/>
</dbReference>
<dbReference type="CDD" id="cd00885">
    <property type="entry name" value="cinA"/>
    <property type="match status" value="1"/>
</dbReference>
<dbReference type="Gene3D" id="3.90.950.20">
    <property type="entry name" value="CinA-like"/>
    <property type="match status" value="1"/>
</dbReference>
<dbReference type="InterPro" id="IPR008136">
    <property type="entry name" value="CinA_C"/>
</dbReference>
<dbReference type="NCBIfam" id="TIGR00199">
    <property type="entry name" value="PncC_domain"/>
    <property type="match status" value="1"/>
</dbReference>